<dbReference type="InterPro" id="IPR000644">
    <property type="entry name" value="CBS_dom"/>
</dbReference>
<dbReference type="EMBL" id="JBHUGY010000025">
    <property type="protein sequence ID" value="MFD2054529.1"/>
    <property type="molecule type" value="Genomic_DNA"/>
</dbReference>
<dbReference type="Proteomes" id="UP001597349">
    <property type="component" value="Unassembled WGS sequence"/>
</dbReference>
<protein>
    <recommendedName>
        <fullName evidence="2">CBS domain-containing protein</fullName>
    </recommendedName>
</protein>
<dbReference type="InterPro" id="IPR046342">
    <property type="entry name" value="CBS_dom_sf"/>
</dbReference>
<dbReference type="SUPFAM" id="SSF54631">
    <property type="entry name" value="CBS-domain pair"/>
    <property type="match status" value="1"/>
</dbReference>
<evidence type="ECO:0000259" key="2">
    <source>
        <dbReference type="PROSITE" id="PS51371"/>
    </source>
</evidence>
<evidence type="ECO:0000256" key="1">
    <source>
        <dbReference type="PROSITE-ProRule" id="PRU00703"/>
    </source>
</evidence>
<comment type="caution">
    <text evidence="3">The sequence shown here is derived from an EMBL/GenBank/DDBJ whole genome shotgun (WGS) entry which is preliminary data.</text>
</comment>
<name>A0ABW4WD42_9HYPH</name>
<feature type="domain" description="CBS" evidence="2">
    <location>
        <begin position="50"/>
        <end position="106"/>
    </location>
</feature>
<keyword evidence="4" id="KW-1185">Reference proteome</keyword>
<reference evidence="4" key="1">
    <citation type="journal article" date="2019" name="Int. J. Syst. Evol. Microbiol.">
        <title>The Global Catalogue of Microorganisms (GCM) 10K type strain sequencing project: providing services to taxonomists for standard genome sequencing and annotation.</title>
        <authorList>
            <consortium name="The Broad Institute Genomics Platform"/>
            <consortium name="The Broad Institute Genome Sequencing Center for Infectious Disease"/>
            <person name="Wu L."/>
            <person name="Ma J."/>
        </authorList>
    </citation>
    <scope>NUCLEOTIDE SEQUENCE [LARGE SCALE GENOMIC DNA]</scope>
    <source>
        <strain evidence="4">CGMCC 1.16226</strain>
    </source>
</reference>
<organism evidence="3 4">
    <name type="scientific">Mesorhizobium calcicola</name>
    <dbReference type="NCBI Taxonomy" id="1300310"/>
    <lineage>
        <taxon>Bacteria</taxon>
        <taxon>Pseudomonadati</taxon>
        <taxon>Pseudomonadota</taxon>
        <taxon>Alphaproteobacteria</taxon>
        <taxon>Hyphomicrobiales</taxon>
        <taxon>Phyllobacteriaceae</taxon>
        <taxon>Mesorhizobium</taxon>
    </lineage>
</organism>
<dbReference type="PROSITE" id="PS51371">
    <property type="entry name" value="CBS"/>
    <property type="match status" value="1"/>
</dbReference>
<evidence type="ECO:0000313" key="3">
    <source>
        <dbReference type="EMBL" id="MFD2054529.1"/>
    </source>
</evidence>
<evidence type="ECO:0000313" key="4">
    <source>
        <dbReference type="Proteomes" id="UP001597349"/>
    </source>
</evidence>
<dbReference type="RefSeq" id="WP_379020169.1">
    <property type="nucleotide sequence ID" value="NZ_JBHUGY010000025.1"/>
</dbReference>
<sequence>MLQIGSADEIIGSPNDPYVEKFVQGSSRLKLLKAETVMLPLEQFESVGQGQPLADAPRLRLDTPIEELLGLSNRHGNTPMVVIDESGADVGVITASSILRGVHERL</sequence>
<gene>
    <name evidence="3" type="ORF">ACFSQT_15960</name>
</gene>
<proteinExistence type="predicted"/>
<accession>A0ABW4WD42</accession>
<keyword evidence="1" id="KW-0129">CBS domain</keyword>